<feature type="non-terminal residue" evidence="1">
    <location>
        <position position="80"/>
    </location>
</feature>
<dbReference type="Proteomes" id="UP000018416">
    <property type="component" value="Unassembled WGS sequence"/>
</dbReference>
<evidence type="ECO:0000313" key="2">
    <source>
        <dbReference type="Proteomes" id="UP000018416"/>
    </source>
</evidence>
<dbReference type="EMBL" id="APQU01000001">
    <property type="protein sequence ID" value="ENW32484.1"/>
    <property type="molecule type" value="Genomic_DNA"/>
</dbReference>
<accession>N9HTF0</accession>
<evidence type="ECO:0000313" key="1">
    <source>
        <dbReference type="EMBL" id="ENW32484.1"/>
    </source>
</evidence>
<dbReference type="HOGENOM" id="CLU_2595159_0_0_6"/>
<reference evidence="1 2" key="1">
    <citation type="submission" date="2013-02" db="EMBL/GenBank/DDBJ databases">
        <title>The Genome Sequence of Acinetobacter lwoffii NIPH 478.</title>
        <authorList>
            <consortium name="The Broad Institute Genome Sequencing Platform"/>
            <consortium name="The Broad Institute Genome Sequencing Center for Infectious Disease"/>
            <person name="Cerqueira G."/>
            <person name="Feldgarden M."/>
            <person name="Courvalin P."/>
            <person name="Perichon B."/>
            <person name="Grillot-Courvalin C."/>
            <person name="Clermont D."/>
            <person name="Rocha E."/>
            <person name="Yoon E.-J."/>
            <person name="Nemec A."/>
            <person name="Walker B."/>
            <person name="Young S.K."/>
            <person name="Zeng Q."/>
            <person name="Gargeya S."/>
            <person name="Fitzgerald M."/>
            <person name="Haas B."/>
            <person name="Abouelleil A."/>
            <person name="Alvarado L."/>
            <person name="Arachchi H.M."/>
            <person name="Berlin A.M."/>
            <person name="Chapman S.B."/>
            <person name="Dewar J."/>
            <person name="Goldberg J."/>
            <person name="Griggs A."/>
            <person name="Gujja S."/>
            <person name="Hansen M."/>
            <person name="Howarth C."/>
            <person name="Imamovic A."/>
            <person name="Larimer J."/>
            <person name="McCowan C."/>
            <person name="Murphy C."/>
            <person name="Neiman D."/>
            <person name="Pearson M."/>
            <person name="Priest M."/>
            <person name="Roberts A."/>
            <person name="Saif S."/>
            <person name="Shea T."/>
            <person name="Sisk P."/>
            <person name="Sykes S."/>
            <person name="Wortman J."/>
            <person name="Nusbaum C."/>
            <person name="Birren B."/>
        </authorList>
    </citation>
    <scope>NUCLEOTIDE SEQUENCE [LARGE SCALE GENOMIC DNA]</scope>
    <source>
        <strain evidence="1 2">NIPH 478</strain>
    </source>
</reference>
<evidence type="ECO:0008006" key="3">
    <source>
        <dbReference type="Google" id="ProtNLM"/>
    </source>
</evidence>
<dbReference type="AlphaFoldDB" id="N9HTF0"/>
<protein>
    <recommendedName>
        <fullName evidence="3">Ribbon-helix-helix protein CopG domain-containing protein</fullName>
    </recommendedName>
</protein>
<dbReference type="RefSeq" id="WP_005105678.1">
    <property type="nucleotide sequence ID" value="NZ_KB849832.1"/>
</dbReference>
<comment type="caution">
    <text evidence="1">The sequence shown here is derived from an EMBL/GenBank/DDBJ whole genome shotgun (WGS) entry which is preliminary data.</text>
</comment>
<organism evidence="1 2">
    <name type="scientific">Acinetobacter lwoffii NIPH 478</name>
    <dbReference type="NCBI Taxonomy" id="1217668"/>
    <lineage>
        <taxon>Bacteria</taxon>
        <taxon>Pseudomonadati</taxon>
        <taxon>Pseudomonadota</taxon>
        <taxon>Gammaproteobacteria</taxon>
        <taxon>Moraxellales</taxon>
        <taxon>Moraxellaceae</taxon>
        <taxon>Acinetobacter</taxon>
    </lineage>
</organism>
<proteinExistence type="predicted"/>
<gene>
    <name evidence="1" type="ORF">F923_00003</name>
</gene>
<sequence>MPSRKPRVALTVPDDINSTLDRLSDLTGTPKTKLIIDMLEEYTPILERAITALESIQADKEKAPLIAKQFANDLLLEGTE</sequence>
<name>N9HTF0_ACILW</name>